<dbReference type="Pfam" id="PF13565">
    <property type="entry name" value="HTH_32"/>
    <property type="match status" value="1"/>
</dbReference>
<dbReference type="PATRIC" id="fig|1278073.3.peg.2486"/>
<dbReference type="EMBL" id="CP004025">
    <property type="protein sequence ID" value="AGC43770.1"/>
    <property type="molecule type" value="Genomic_DNA"/>
</dbReference>
<dbReference type="KEGG" id="msd:MYSTI_02454"/>
<dbReference type="InterPro" id="IPR009057">
    <property type="entry name" value="Homeodomain-like_sf"/>
</dbReference>
<reference evidence="1 2" key="1">
    <citation type="journal article" date="2013" name="Genome Announc.">
        <title>Complete genome sequence of Myxococcus stipitatus strain DSM 14675, a fruiting myxobacterium.</title>
        <authorList>
            <person name="Huntley S."/>
            <person name="Kneip S."/>
            <person name="Treuner-Lange A."/>
            <person name="Sogaard-Andersen L."/>
        </authorList>
    </citation>
    <scope>NUCLEOTIDE SEQUENCE [LARGE SCALE GENOMIC DNA]</scope>
    <source>
        <strain evidence="2">DSM 14675 / JCM 12634 / Mx s8</strain>
    </source>
</reference>
<evidence type="ECO:0000313" key="2">
    <source>
        <dbReference type="Proteomes" id="UP000011131"/>
    </source>
</evidence>
<dbReference type="Proteomes" id="UP000011131">
    <property type="component" value="Chromosome"/>
</dbReference>
<proteinExistence type="predicted"/>
<dbReference type="AlphaFoldDB" id="L7U7F2"/>
<organism evidence="1 2">
    <name type="scientific">Myxococcus stipitatus (strain DSM 14675 / JCM 12634 / Mx s8)</name>
    <dbReference type="NCBI Taxonomy" id="1278073"/>
    <lineage>
        <taxon>Bacteria</taxon>
        <taxon>Pseudomonadati</taxon>
        <taxon>Myxococcota</taxon>
        <taxon>Myxococcia</taxon>
        <taxon>Myxococcales</taxon>
        <taxon>Cystobacterineae</taxon>
        <taxon>Myxococcaceae</taxon>
        <taxon>Myxococcus</taxon>
    </lineage>
</organism>
<dbReference type="SUPFAM" id="SSF46689">
    <property type="entry name" value="Homeodomain-like"/>
    <property type="match status" value="1"/>
</dbReference>
<keyword evidence="2" id="KW-1185">Reference proteome</keyword>
<dbReference type="HOGENOM" id="CLU_1244222_0_0_7"/>
<evidence type="ECO:0000313" key="1">
    <source>
        <dbReference type="EMBL" id="AGC43770.1"/>
    </source>
</evidence>
<dbReference type="eggNOG" id="COG3415">
    <property type="taxonomic scope" value="Bacteria"/>
</dbReference>
<accession>L7U7F2</accession>
<sequence length="222" mass="25481">MREERAGAPLVRLCVRRRPESEKALPEGKGRQWLKRKQRQALLRWAVRSGCPLTYRRCMAVAAVGRGASCHAVARAMECATSAVVSAVRRYQEGERQALRDRRESNGRRKVDNRFRERLVRVLEGTPEDWGWCRPTWTRELLCQELARRGLVRVSVATMGRTLASLGARLKAAKPIVECPWPGWRRRRRLHELKWLEVYGPSREPVLHVDEVDIPSPSQGGT</sequence>
<gene>
    <name evidence="1" type="ordered locus">MYSTI_02454</name>
</gene>
<name>L7U7F2_MYXSD</name>
<protein>
    <submittedName>
        <fullName evidence="1">IS630 family transposase</fullName>
    </submittedName>
</protein>